<evidence type="ECO:0000313" key="1">
    <source>
        <dbReference type="EMBL" id="SEC41433.1"/>
    </source>
</evidence>
<dbReference type="AlphaFoldDB" id="A0A1M6U7R9"/>
<dbReference type="Proteomes" id="UP000183208">
    <property type="component" value="Unassembled WGS sequence"/>
</dbReference>
<name>A0A1M6U7R9_9BRAD</name>
<dbReference type="EMBL" id="FNTI01000001">
    <property type="protein sequence ID" value="SEC41433.1"/>
    <property type="molecule type" value="Genomic_DNA"/>
</dbReference>
<protein>
    <submittedName>
        <fullName evidence="1">Uncharacterized protein</fullName>
    </submittedName>
</protein>
<sequence>MIASPYLPEGEMCFCFIGQISSRAGTPLIADAHRVHCEGRPD</sequence>
<proteinExistence type="predicted"/>
<gene>
    <name evidence="1" type="ORF">SAMN05444171_1349</name>
</gene>
<evidence type="ECO:0000313" key="2">
    <source>
        <dbReference type="Proteomes" id="UP000183208"/>
    </source>
</evidence>
<reference evidence="1 2" key="1">
    <citation type="submission" date="2016-10" db="EMBL/GenBank/DDBJ databases">
        <authorList>
            <person name="de Groot N.N."/>
        </authorList>
    </citation>
    <scope>NUCLEOTIDE SEQUENCE [LARGE SCALE GENOMIC DNA]</scope>
    <source>
        <strain evidence="1 2">GAS522</strain>
    </source>
</reference>
<organism evidence="1 2">
    <name type="scientific">Bradyrhizobium lablabi</name>
    <dbReference type="NCBI Taxonomy" id="722472"/>
    <lineage>
        <taxon>Bacteria</taxon>
        <taxon>Pseudomonadati</taxon>
        <taxon>Pseudomonadota</taxon>
        <taxon>Alphaproteobacteria</taxon>
        <taxon>Hyphomicrobiales</taxon>
        <taxon>Nitrobacteraceae</taxon>
        <taxon>Bradyrhizobium</taxon>
    </lineage>
</organism>
<accession>A0A1M6U7R9</accession>